<dbReference type="Proteomes" id="UP000525319">
    <property type="component" value="Unassembled WGS sequence"/>
</dbReference>
<dbReference type="InterPro" id="IPR041805">
    <property type="entry name" value="ASMase/PPN1_MPP"/>
</dbReference>
<protein>
    <submittedName>
        <fullName evidence="12">ASM3B phosphodiesterase</fullName>
    </submittedName>
</protein>
<dbReference type="PANTHER" id="PTHR10340:SF25">
    <property type="entry name" value="ACID SPHINGOMYELINASE-LIKE PHOSPHODIESTERASE 3B"/>
    <property type="match status" value="1"/>
</dbReference>
<dbReference type="EMBL" id="VZTZ01026509">
    <property type="protein sequence ID" value="NXU40241.1"/>
    <property type="molecule type" value="Genomic_DNA"/>
</dbReference>
<evidence type="ECO:0000256" key="9">
    <source>
        <dbReference type="ARBA" id="ARBA00023180"/>
    </source>
</evidence>
<evidence type="ECO:0000313" key="12">
    <source>
        <dbReference type="EMBL" id="NXU40241.1"/>
    </source>
</evidence>
<keyword evidence="8" id="KW-0862">Zinc</keyword>
<dbReference type="GO" id="GO:0005615">
    <property type="term" value="C:extracellular space"/>
    <property type="evidence" value="ECO:0007669"/>
    <property type="project" value="TreeGrafter"/>
</dbReference>
<keyword evidence="7" id="KW-0378">Hydrolase</keyword>
<evidence type="ECO:0000256" key="2">
    <source>
        <dbReference type="ARBA" id="ARBA00004613"/>
    </source>
</evidence>
<keyword evidence="5" id="KW-0479">Metal-binding</keyword>
<dbReference type="FunFam" id="3.60.21.10:FF:000143">
    <property type="entry name" value="Acid sphingomyelinase-like phosphodiesterase"/>
    <property type="match status" value="1"/>
</dbReference>
<dbReference type="Pfam" id="PF00149">
    <property type="entry name" value="Metallophos"/>
    <property type="match status" value="1"/>
</dbReference>
<feature type="domain" description="Calcineurin-like phosphoesterase" evidence="10">
    <location>
        <begin position="24"/>
        <end position="188"/>
    </location>
</feature>
<dbReference type="PANTHER" id="PTHR10340">
    <property type="entry name" value="SPHINGOMYELIN PHOSPHODIESTERASE"/>
    <property type="match status" value="1"/>
</dbReference>
<comment type="caution">
    <text evidence="12">The sequence shown here is derived from an EMBL/GenBank/DDBJ whole genome shotgun (WGS) entry which is preliminary data.</text>
</comment>
<keyword evidence="9" id="KW-0325">Glycoprotein</keyword>
<dbReference type="CDD" id="cd00842">
    <property type="entry name" value="MPP_ASMase"/>
    <property type="match status" value="1"/>
</dbReference>
<feature type="non-terminal residue" evidence="12">
    <location>
        <position position="1"/>
    </location>
</feature>
<evidence type="ECO:0000259" key="11">
    <source>
        <dbReference type="Pfam" id="PF19272"/>
    </source>
</evidence>
<comment type="similarity">
    <text evidence="3">Belongs to the acid sphingomyelinase family.</text>
</comment>
<evidence type="ECO:0000256" key="1">
    <source>
        <dbReference type="ARBA" id="ARBA00001947"/>
    </source>
</evidence>
<dbReference type="GO" id="GO:0046872">
    <property type="term" value="F:metal ion binding"/>
    <property type="evidence" value="ECO:0007669"/>
    <property type="project" value="UniProtKB-KW"/>
</dbReference>
<reference evidence="12 13" key="1">
    <citation type="submission" date="2019-09" db="EMBL/GenBank/DDBJ databases">
        <title>Bird 10,000 Genomes (B10K) Project - Family phase.</title>
        <authorList>
            <person name="Zhang G."/>
        </authorList>
    </citation>
    <scope>NUCLEOTIDE SEQUENCE [LARGE SCALE GENOMIC DNA]</scope>
    <source>
        <strain evidence="12">B10K-DU-030-03</strain>
    </source>
</reference>
<evidence type="ECO:0000256" key="3">
    <source>
        <dbReference type="ARBA" id="ARBA00008234"/>
    </source>
</evidence>
<proteinExistence type="inferred from homology"/>
<name>A0A7L3KFG7_9PASS</name>
<dbReference type="Gene3D" id="3.60.21.10">
    <property type="match status" value="1"/>
</dbReference>
<comment type="subcellular location">
    <subcellularLocation>
        <location evidence="2">Secreted</location>
    </subcellularLocation>
</comment>
<evidence type="ECO:0000256" key="4">
    <source>
        <dbReference type="ARBA" id="ARBA00022525"/>
    </source>
</evidence>
<gene>
    <name evidence="12" type="primary">Smpdl3b</name>
    <name evidence="12" type="ORF">DRYBRU_R02746</name>
</gene>
<dbReference type="Pfam" id="PF19272">
    <property type="entry name" value="ASMase_C"/>
    <property type="match status" value="1"/>
</dbReference>
<dbReference type="SUPFAM" id="SSF56300">
    <property type="entry name" value="Metallo-dependent phosphatases"/>
    <property type="match status" value="1"/>
</dbReference>
<evidence type="ECO:0000256" key="6">
    <source>
        <dbReference type="ARBA" id="ARBA00022729"/>
    </source>
</evidence>
<feature type="non-terminal residue" evidence="12">
    <location>
        <position position="373"/>
    </location>
</feature>
<sequence>DDTPHVPNEQLGEEKVLHIIANLTSLIKETFPGTKVYAAMGNHDFHPKNQFPGKEHRIYNQTAELWRPWLSDASLHLFRAGAFYSEKLPGPGMRGRMVVLNTNLYYDQNDETAGEEDPGGQFQWLEETLTNASRADEMVYIVGHVPPGFFEKKRGKPWFQRGFNERYLGIVQRHHRVIAAQFFGHHHTDSFRMFYSNTGAPINAMFLAPGVSPWKTTLPGVSNGANNPAIRVIDYDQDTLQVLDMVTYYLNLTHANMRASPREEEFPVWEEEYRLTEAFQVPDGSAHSMQMVLERISRDQHYLQLYYDLNSARYDLEPCKQECRVDHMCAIREVDFTKYEECVKTNSSASASSSVWLLVFCMFLGFLSPQRVL</sequence>
<dbReference type="AlphaFoldDB" id="A0A7L3KFG7"/>
<evidence type="ECO:0000256" key="8">
    <source>
        <dbReference type="ARBA" id="ARBA00022833"/>
    </source>
</evidence>
<keyword evidence="13" id="KW-1185">Reference proteome</keyword>
<keyword evidence="6" id="KW-0732">Signal</keyword>
<comment type="cofactor">
    <cofactor evidence="1">
        <name>Zn(2+)</name>
        <dbReference type="ChEBI" id="CHEBI:29105"/>
    </cofactor>
</comment>
<dbReference type="InterPro" id="IPR029052">
    <property type="entry name" value="Metallo-depent_PP-like"/>
</dbReference>
<feature type="domain" description="Sphingomyelin phosphodiesterase C-terminal" evidence="11">
    <location>
        <begin position="201"/>
        <end position="346"/>
    </location>
</feature>
<keyword evidence="4" id="KW-0964">Secreted</keyword>
<accession>A0A7L3KFG7</accession>
<evidence type="ECO:0000259" key="10">
    <source>
        <dbReference type="Pfam" id="PF00149"/>
    </source>
</evidence>
<evidence type="ECO:0000256" key="5">
    <source>
        <dbReference type="ARBA" id="ARBA00022723"/>
    </source>
</evidence>
<evidence type="ECO:0000256" key="7">
    <source>
        <dbReference type="ARBA" id="ARBA00022801"/>
    </source>
</evidence>
<dbReference type="InterPro" id="IPR004843">
    <property type="entry name" value="Calcineurin-like_PHP"/>
</dbReference>
<dbReference type="InterPro" id="IPR045473">
    <property type="entry name" value="ASM_C"/>
</dbReference>
<organism evidence="12 13">
    <name type="scientific">Drymodes brunneopygia</name>
    <dbReference type="NCBI Taxonomy" id="626378"/>
    <lineage>
        <taxon>Eukaryota</taxon>
        <taxon>Metazoa</taxon>
        <taxon>Chordata</taxon>
        <taxon>Craniata</taxon>
        <taxon>Vertebrata</taxon>
        <taxon>Euteleostomi</taxon>
        <taxon>Archelosauria</taxon>
        <taxon>Archosauria</taxon>
        <taxon>Dinosauria</taxon>
        <taxon>Saurischia</taxon>
        <taxon>Theropoda</taxon>
        <taxon>Coelurosauria</taxon>
        <taxon>Aves</taxon>
        <taxon>Neognathae</taxon>
        <taxon>Neoaves</taxon>
        <taxon>Telluraves</taxon>
        <taxon>Australaves</taxon>
        <taxon>Passeriformes</taxon>
        <taxon>Petroicidae</taxon>
        <taxon>Drymodes</taxon>
    </lineage>
</organism>
<dbReference type="OrthoDB" id="348678at2759"/>
<evidence type="ECO:0000313" key="13">
    <source>
        <dbReference type="Proteomes" id="UP000525319"/>
    </source>
</evidence>
<dbReference type="GO" id="GO:0008081">
    <property type="term" value="F:phosphoric diester hydrolase activity"/>
    <property type="evidence" value="ECO:0007669"/>
    <property type="project" value="TreeGrafter"/>
</dbReference>